<feature type="chain" id="PRO_5002064231" description="Secreted protein" evidence="1">
    <location>
        <begin position="35"/>
        <end position="148"/>
    </location>
</feature>
<reference evidence="2" key="2">
    <citation type="journal article" date="2015" name="Data Brief">
        <title>Shoot transcriptome of the giant reed, Arundo donax.</title>
        <authorList>
            <person name="Barrero R.A."/>
            <person name="Guerrero F.D."/>
            <person name="Moolhuijzen P."/>
            <person name="Goolsby J.A."/>
            <person name="Tidwell J."/>
            <person name="Bellgard S.E."/>
            <person name="Bellgard M.I."/>
        </authorList>
    </citation>
    <scope>NUCLEOTIDE SEQUENCE</scope>
    <source>
        <tissue evidence="2">Shoot tissue taken approximately 20 cm above the soil surface</tissue>
    </source>
</reference>
<feature type="signal peptide" evidence="1">
    <location>
        <begin position="1"/>
        <end position="34"/>
    </location>
</feature>
<accession>A0A0A9ECA5</accession>
<keyword evidence="1" id="KW-0732">Signal</keyword>
<proteinExistence type="predicted"/>
<sequence>MMTFVPVGFLPDGCISPLCCISIALVLVPPGCCSCQCATGSSANVQRCGHLDWVDRILLIPVRVDFFWTGPVKRIQDLRLVLLQPHRLVHVLRRLPVGPPVWQLTCTLRPSLLRRRNGSMASFRTHCKVPALKMAFVTHASVLRPWLF</sequence>
<evidence type="ECO:0000313" key="2">
    <source>
        <dbReference type="EMBL" id="JAD97656.1"/>
    </source>
</evidence>
<reference evidence="2" key="1">
    <citation type="submission" date="2014-09" db="EMBL/GenBank/DDBJ databases">
        <authorList>
            <person name="Magalhaes I.L.F."/>
            <person name="Oliveira U."/>
            <person name="Santos F.R."/>
            <person name="Vidigal T.H.D.A."/>
            <person name="Brescovit A.D."/>
            <person name="Santos A.J."/>
        </authorList>
    </citation>
    <scope>NUCLEOTIDE SEQUENCE</scope>
    <source>
        <tissue evidence="2">Shoot tissue taken approximately 20 cm above the soil surface</tissue>
    </source>
</reference>
<evidence type="ECO:0008006" key="3">
    <source>
        <dbReference type="Google" id="ProtNLM"/>
    </source>
</evidence>
<name>A0A0A9ECA5_ARUDO</name>
<evidence type="ECO:0000256" key="1">
    <source>
        <dbReference type="SAM" id="SignalP"/>
    </source>
</evidence>
<organism evidence="2">
    <name type="scientific">Arundo donax</name>
    <name type="common">Giant reed</name>
    <name type="synonym">Donax arundinaceus</name>
    <dbReference type="NCBI Taxonomy" id="35708"/>
    <lineage>
        <taxon>Eukaryota</taxon>
        <taxon>Viridiplantae</taxon>
        <taxon>Streptophyta</taxon>
        <taxon>Embryophyta</taxon>
        <taxon>Tracheophyta</taxon>
        <taxon>Spermatophyta</taxon>
        <taxon>Magnoliopsida</taxon>
        <taxon>Liliopsida</taxon>
        <taxon>Poales</taxon>
        <taxon>Poaceae</taxon>
        <taxon>PACMAD clade</taxon>
        <taxon>Arundinoideae</taxon>
        <taxon>Arundineae</taxon>
        <taxon>Arundo</taxon>
    </lineage>
</organism>
<dbReference type="AlphaFoldDB" id="A0A0A9ECA5"/>
<dbReference type="EMBL" id="GBRH01200239">
    <property type="protein sequence ID" value="JAD97656.1"/>
    <property type="molecule type" value="Transcribed_RNA"/>
</dbReference>
<protein>
    <recommendedName>
        <fullName evidence="3">Secreted protein</fullName>
    </recommendedName>
</protein>